<proteinExistence type="predicted"/>
<dbReference type="AlphaFoldDB" id="A0A4Z2GM82"/>
<sequence>MDLPRQSGAANPPTGLDPDALRSLKPSSCFSVASYAVDATHSGPRCSALLCVALQFTATSPGAEPSCTVLVPGEQYRK</sequence>
<dbReference type="Proteomes" id="UP000314294">
    <property type="component" value="Unassembled WGS sequence"/>
</dbReference>
<gene>
    <name evidence="2" type="ORF">EYF80_035149</name>
</gene>
<protein>
    <submittedName>
        <fullName evidence="2">Uncharacterized protein</fullName>
    </submittedName>
</protein>
<evidence type="ECO:0000313" key="3">
    <source>
        <dbReference type="Proteomes" id="UP000314294"/>
    </source>
</evidence>
<organism evidence="2 3">
    <name type="scientific">Liparis tanakae</name>
    <name type="common">Tanaka's snailfish</name>
    <dbReference type="NCBI Taxonomy" id="230148"/>
    <lineage>
        <taxon>Eukaryota</taxon>
        <taxon>Metazoa</taxon>
        <taxon>Chordata</taxon>
        <taxon>Craniata</taxon>
        <taxon>Vertebrata</taxon>
        <taxon>Euteleostomi</taxon>
        <taxon>Actinopterygii</taxon>
        <taxon>Neopterygii</taxon>
        <taxon>Teleostei</taxon>
        <taxon>Neoteleostei</taxon>
        <taxon>Acanthomorphata</taxon>
        <taxon>Eupercaria</taxon>
        <taxon>Perciformes</taxon>
        <taxon>Cottioidei</taxon>
        <taxon>Cottales</taxon>
        <taxon>Liparidae</taxon>
        <taxon>Liparis</taxon>
    </lineage>
</organism>
<accession>A0A4Z2GM82</accession>
<feature type="region of interest" description="Disordered" evidence="1">
    <location>
        <begin position="1"/>
        <end position="20"/>
    </location>
</feature>
<comment type="caution">
    <text evidence="2">The sequence shown here is derived from an EMBL/GenBank/DDBJ whole genome shotgun (WGS) entry which is preliminary data.</text>
</comment>
<evidence type="ECO:0000256" key="1">
    <source>
        <dbReference type="SAM" id="MobiDB-lite"/>
    </source>
</evidence>
<keyword evidence="3" id="KW-1185">Reference proteome</keyword>
<dbReference type="EMBL" id="SRLO01000478">
    <property type="protein sequence ID" value="TNN54667.1"/>
    <property type="molecule type" value="Genomic_DNA"/>
</dbReference>
<name>A0A4Z2GM82_9TELE</name>
<reference evidence="2 3" key="1">
    <citation type="submission" date="2019-03" db="EMBL/GenBank/DDBJ databases">
        <title>First draft genome of Liparis tanakae, snailfish: a comprehensive survey of snailfish specific genes.</title>
        <authorList>
            <person name="Kim W."/>
            <person name="Song I."/>
            <person name="Jeong J.-H."/>
            <person name="Kim D."/>
            <person name="Kim S."/>
            <person name="Ryu S."/>
            <person name="Song J.Y."/>
            <person name="Lee S.K."/>
        </authorList>
    </citation>
    <scope>NUCLEOTIDE SEQUENCE [LARGE SCALE GENOMIC DNA]</scope>
    <source>
        <tissue evidence="2">Muscle</tissue>
    </source>
</reference>
<evidence type="ECO:0000313" key="2">
    <source>
        <dbReference type="EMBL" id="TNN54667.1"/>
    </source>
</evidence>